<evidence type="ECO:0000313" key="2">
    <source>
        <dbReference type="Proteomes" id="UP000824115"/>
    </source>
</evidence>
<reference evidence="1" key="2">
    <citation type="submission" date="2021-04" db="EMBL/GenBank/DDBJ databases">
        <authorList>
            <person name="Gilroy R."/>
        </authorList>
    </citation>
    <scope>NUCLEOTIDE SEQUENCE</scope>
    <source>
        <strain evidence="1">Gambia16-554</strain>
    </source>
</reference>
<accession>A0A9D2GQR6</accession>
<comment type="caution">
    <text evidence="1">The sequence shown here is derived from an EMBL/GenBank/DDBJ whole genome shotgun (WGS) entry which is preliminary data.</text>
</comment>
<gene>
    <name evidence="1" type="ORF">IAC04_05560</name>
</gene>
<name>A0A9D2GQR6_9BACT</name>
<organism evidence="1 2">
    <name type="scientific">Candidatus Coprenecus stercoravium</name>
    <dbReference type="NCBI Taxonomy" id="2840735"/>
    <lineage>
        <taxon>Bacteria</taxon>
        <taxon>Pseudomonadati</taxon>
        <taxon>Bacteroidota</taxon>
        <taxon>Bacteroidia</taxon>
        <taxon>Bacteroidales</taxon>
        <taxon>Rikenellaceae</taxon>
        <taxon>Rikenellaceae incertae sedis</taxon>
        <taxon>Candidatus Coprenecus</taxon>
    </lineage>
</organism>
<evidence type="ECO:0000313" key="1">
    <source>
        <dbReference type="EMBL" id="HIZ85936.1"/>
    </source>
</evidence>
<dbReference type="Proteomes" id="UP000824115">
    <property type="component" value="Unassembled WGS sequence"/>
</dbReference>
<dbReference type="AlphaFoldDB" id="A0A9D2GQR6"/>
<proteinExistence type="predicted"/>
<protein>
    <submittedName>
        <fullName evidence="1">Uncharacterized protein</fullName>
    </submittedName>
</protein>
<sequence>MNFKEKLAKILQKLGLQERASRKELTPEDAEMIAKSWKEEYGSDFAADSAAWKETEAKAAAYDSLMAVVAELFATQEPGKDSPSEEMGKVIESIKGLKEDVRTLAAKAQPDVPEATVSHEVKVFGRAHTATHVFGIEHPMFSMDRRWNRITRYGRQLEDPSAEDKNAFMEEFQKYSRSLSKRYAELYQMGVITPGKLGEVDYSSLKDAGLGEQFLVRRQDALIARILMIPTLDDIFPRRSNIQDGEVLTNVFFGEFSQAYQAGEVSKGSVDFKPELAKVHDAMFKYLFESLKWIETQYIGYLNTSGSDPVKWNMIEWLVLNIATKLQQERNYRVVNGFRIDPVKGEIAHANFAAFGVIYRLYSYVEGRKVLPFTEDEVNDYTSANIGDVFEEMTAKVASVQDNLQDFALYANKNHEPWFKAWYNAKYGGNADYTGVQNKVPNYDVRIIWVPNMGQSKLMWITLPGNILQLENVPGEMTSIRFEQRLESVWAYSVWKEGVGAAFAGKQMADDEAFKVSDRRDQLIFMNMPMDKLAADATTADAAKGPVFRTSAENTKATVLTDITGAKTGVVYIIECGGATNATTIAKSGKFDGLTAAWEPKAAGDYLKVYWNGEKFVEVERKVTA</sequence>
<dbReference type="EMBL" id="DXAW01000096">
    <property type="protein sequence ID" value="HIZ85936.1"/>
    <property type="molecule type" value="Genomic_DNA"/>
</dbReference>
<reference evidence="1" key="1">
    <citation type="journal article" date="2021" name="PeerJ">
        <title>Extensive microbial diversity within the chicken gut microbiome revealed by metagenomics and culture.</title>
        <authorList>
            <person name="Gilroy R."/>
            <person name="Ravi A."/>
            <person name="Getino M."/>
            <person name="Pursley I."/>
            <person name="Horton D.L."/>
            <person name="Alikhan N.F."/>
            <person name="Baker D."/>
            <person name="Gharbi K."/>
            <person name="Hall N."/>
            <person name="Watson M."/>
            <person name="Adriaenssens E.M."/>
            <person name="Foster-Nyarko E."/>
            <person name="Jarju S."/>
            <person name="Secka A."/>
            <person name="Antonio M."/>
            <person name="Oren A."/>
            <person name="Chaudhuri R.R."/>
            <person name="La Ragione R."/>
            <person name="Hildebrand F."/>
            <person name="Pallen M.J."/>
        </authorList>
    </citation>
    <scope>NUCLEOTIDE SEQUENCE</scope>
    <source>
        <strain evidence="1">Gambia16-554</strain>
    </source>
</reference>